<sequence>MDTCFLKNGHPSGFKKKGKSQNLPQSSSQYKANNVFYNAHAPTEDSPCSSFGFTQEEIQSIYVLLQQSKPNPTVNSITTSPLAMNSHSSSSTGNRPNIWILDTGVTKHITFTLDSFTSFLFL</sequence>
<name>A0AAV1BB13_VICFA</name>
<evidence type="ECO:0000313" key="3">
    <source>
        <dbReference type="Proteomes" id="UP001157006"/>
    </source>
</evidence>
<accession>A0AAV1BB13</accession>
<gene>
    <name evidence="2" type="ORF">VFH_VI188480</name>
</gene>
<evidence type="ECO:0000313" key="2">
    <source>
        <dbReference type="EMBL" id="CAI8619786.1"/>
    </source>
</evidence>
<reference evidence="2 3" key="1">
    <citation type="submission" date="2023-01" db="EMBL/GenBank/DDBJ databases">
        <authorList>
            <person name="Kreplak J."/>
        </authorList>
    </citation>
    <scope>NUCLEOTIDE SEQUENCE [LARGE SCALE GENOMIC DNA]</scope>
</reference>
<feature type="region of interest" description="Disordered" evidence="1">
    <location>
        <begin position="1"/>
        <end position="26"/>
    </location>
</feature>
<dbReference type="AlphaFoldDB" id="A0AAV1BB13"/>
<dbReference type="EMBL" id="OX451741">
    <property type="protein sequence ID" value="CAI8619786.1"/>
    <property type="molecule type" value="Genomic_DNA"/>
</dbReference>
<proteinExistence type="predicted"/>
<evidence type="ECO:0000256" key="1">
    <source>
        <dbReference type="SAM" id="MobiDB-lite"/>
    </source>
</evidence>
<dbReference type="Proteomes" id="UP001157006">
    <property type="component" value="Chromosome 6"/>
</dbReference>
<keyword evidence="3" id="KW-1185">Reference proteome</keyword>
<organism evidence="2 3">
    <name type="scientific">Vicia faba</name>
    <name type="common">Broad bean</name>
    <name type="synonym">Faba vulgaris</name>
    <dbReference type="NCBI Taxonomy" id="3906"/>
    <lineage>
        <taxon>Eukaryota</taxon>
        <taxon>Viridiplantae</taxon>
        <taxon>Streptophyta</taxon>
        <taxon>Embryophyta</taxon>
        <taxon>Tracheophyta</taxon>
        <taxon>Spermatophyta</taxon>
        <taxon>Magnoliopsida</taxon>
        <taxon>eudicotyledons</taxon>
        <taxon>Gunneridae</taxon>
        <taxon>Pentapetalae</taxon>
        <taxon>rosids</taxon>
        <taxon>fabids</taxon>
        <taxon>Fabales</taxon>
        <taxon>Fabaceae</taxon>
        <taxon>Papilionoideae</taxon>
        <taxon>50 kb inversion clade</taxon>
        <taxon>NPAAA clade</taxon>
        <taxon>Hologalegina</taxon>
        <taxon>IRL clade</taxon>
        <taxon>Fabeae</taxon>
        <taxon>Vicia</taxon>
    </lineage>
</organism>
<protein>
    <submittedName>
        <fullName evidence="2">Uncharacterized protein</fullName>
    </submittedName>
</protein>